<dbReference type="InterPro" id="IPR022398">
    <property type="entry name" value="Peptidase_S8_His-AS"/>
</dbReference>
<dbReference type="InterPro" id="IPR050131">
    <property type="entry name" value="Peptidase_S8_subtilisin-like"/>
</dbReference>
<dbReference type="PROSITE" id="PS00137">
    <property type="entry name" value="SUBTILASE_HIS"/>
    <property type="match status" value="1"/>
</dbReference>
<dbReference type="AlphaFoldDB" id="A0A7M2T805"/>
<dbReference type="PANTHER" id="PTHR43806:SF65">
    <property type="entry name" value="SERINE PROTEASE APRX"/>
    <property type="match status" value="1"/>
</dbReference>
<keyword evidence="3 6" id="KW-0378">Hydrolase</keyword>
<comment type="similarity">
    <text evidence="1 6">Belongs to the peptidase S8 family.</text>
</comment>
<feature type="active site" description="Charge relay system" evidence="5 6">
    <location>
        <position position="236"/>
    </location>
</feature>
<evidence type="ECO:0000256" key="3">
    <source>
        <dbReference type="ARBA" id="ARBA00022801"/>
    </source>
</evidence>
<dbReference type="InterPro" id="IPR036852">
    <property type="entry name" value="Peptidase_S8/S53_dom_sf"/>
</dbReference>
<dbReference type="Proteomes" id="UP000594008">
    <property type="component" value="Chromosome"/>
</dbReference>
<evidence type="ECO:0000256" key="2">
    <source>
        <dbReference type="ARBA" id="ARBA00022670"/>
    </source>
</evidence>
<evidence type="ECO:0000259" key="8">
    <source>
        <dbReference type="Pfam" id="PF00082"/>
    </source>
</evidence>
<evidence type="ECO:0000256" key="7">
    <source>
        <dbReference type="SAM" id="SignalP"/>
    </source>
</evidence>
<dbReference type="SUPFAM" id="SSF52743">
    <property type="entry name" value="Subtilisin-like"/>
    <property type="match status" value="1"/>
</dbReference>
<evidence type="ECO:0000256" key="5">
    <source>
        <dbReference type="PIRSR" id="PIRSR615500-1"/>
    </source>
</evidence>
<dbReference type="PROSITE" id="PS51892">
    <property type="entry name" value="SUBTILASE"/>
    <property type="match status" value="1"/>
</dbReference>
<dbReference type="Gene3D" id="3.50.30.30">
    <property type="match status" value="1"/>
</dbReference>
<dbReference type="PIRSF" id="PIRSF037852">
    <property type="entry name" value="Subtilisin_rel_SAV5721"/>
    <property type="match status" value="1"/>
</dbReference>
<dbReference type="EMBL" id="CP063374">
    <property type="protein sequence ID" value="QOV44856.1"/>
    <property type="molecule type" value="Genomic_DNA"/>
</dbReference>
<dbReference type="GO" id="GO:0004252">
    <property type="term" value="F:serine-type endopeptidase activity"/>
    <property type="evidence" value="ECO:0007669"/>
    <property type="project" value="UniProtKB-UniRule"/>
</dbReference>
<sequence length="1253" mass="132710">MRRIRLAAAAAAGLTMLAGAVSPVAAGDSDPRAEQAAVPTTADGAADVRLITGDRVTVTMGADGRRTASVQPGEGRERILFRTVEEDGRLLVLPSDAAELVAAGRLDRKLFDVTALIAQRYDEAHTDTLPLIVGDAEGVADARLRNVTALAAEGTPARRLRSIDAQAVRVPTEHLGSFWKRLLPAGEGAARAAGTPKVWLDGRVRASLDRSTAQIGAPEAWKAGLKGDGVKVAVLDTGADPTHPDLAGRISEAQDFSGSSGTGDAFGHGTHVASIVGGSGAASDGSRKGVAPGADLLIGKVLGDDGYGSASQVIAGMEWSVARGAKVVNMSLGSSEPTDGTDPMSQTLNELSESTGTLFVVAAGNSGPARGTIGSPGAADAALTVGAVDRDDSLADFSSRGPRAGDEAVKPEVTAPGVGIVAARATGTTMGEVVDGSYVAASGTSMATPHVAGAAALLAQQHPDWSATRLKDALTSTARTIAGQQVTEQGGGRIDLAAATRTPVTATGTLALGTYGSDESGTHTRTVRYTNHSDKAVTLGLRAGLATSSGREVGSGALRLDAASLTVPAGATAEMPLTVDPSRAVKGDYYGYLTASTADGTVTVHTTLSLIVRGPVHKLTIVSYDRDGRRVHALPNIWGAEGFVGYTDRDNAVAEVEEGTYQVTSGGIEQENGKEVLRHIVLPEIRVTKDTTVVVDPRRTTKVEIRTPKPAEQSGILSFQTYREIDGHGWLDGTMYFDVAEELYVSPTEQVTDGTFEFASRWQMVAPLLQTEVVGDRKDLDAYYMPQSPLFDPRGAKLTAVDAGTVTEPDFRDVRGKLAVLTDESGVGGAELTEQAAAAGARAVMVVHFSDIGWTRWTPHGDRWKIPTVRVGAGTGAELLRRIARGTTTIAFSGTARSPYLYDVMQVAEQRIPERVVHTVSESNSAVVRSTYADNGGEPWAAEQRFARRPYQEFIWLQYTRHAPTAFTRTEYVTSGDTEWHQVVHHHTLADVDTPLSAGLREAPRTYRAGEQVRNTWQGAVVRPSIPRGGEPSTRSGNMLRLRIPEFTDSQSGHWSRLIQTGGGGIGTREVTTIDTANAELFRNGEKVIDLADAWRNVEVPSGDAAYRLRLETTRESGDWDYATSTDTSWSFRSDSTTEATRLPLLQVDYDVPVDARNAVSPGRSYSLGLTVRNQDGLDAPRGVRTVVEVSYDDGEHFSKVPVEARGGNVFSATVVKPASVRSDAFVTLRVTAEDAQGNSIRQTVNRAYLHRG</sequence>
<feature type="active site" description="Charge relay system" evidence="5 6">
    <location>
        <position position="268"/>
    </location>
</feature>
<evidence type="ECO:0000313" key="10">
    <source>
        <dbReference type="Proteomes" id="UP000594008"/>
    </source>
</evidence>
<reference evidence="9 10" key="1">
    <citation type="submission" date="2020-10" db="EMBL/GenBank/DDBJ databases">
        <title>Streptomyces chromofuscus complate genome analysis.</title>
        <authorList>
            <person name="Anwar N."/>
        </authorList>
    </citation>
    <scope>NUCLEOTIDE SEQUENCE [LARGE SCALE GENOMIC DNA]</scope>
    <source>
        <strain evidence="9 10">DSM 40273</strain>
    </source>
</reference>
<dbReference type="InterPro" id="IPR000209">
    <property type="entry name" value="Peptidase_S8/S53_dom"/>
</dbReference>
<evidence type="ECO:0000256" key="4">
    <source>
        <dbReference type="ARBA" id="ARBA00022825"/>
    </source>
</evidence>
<dbReference type="InterPro" id="IPR015500">
    <property type="entry name" value="Peptidase_S8_subtilisin-rel"/>
</dbReference>
<dbReference type="GO" id="GO:0006508">
    <property type="term" value="P:proteolysis"/>
    <property type="evidence" value="ECO:0007669"/>
    <property type="project" value="UniProtKB-KW"/>
</dbReference>
<evidence type="ECO:0000256" key="6">
    <source>
        <dbReference type="PROSITE-ProRule" id="PRU01240"/>
    </source>
</evidence>
<evidence type="ECO:0000313" key="9">
    <source>
        <dbReference type="EMBL" id="QOV44856.1"/>
    </source>
</evidence>
<dbReference type="PRINTS" id="PR00723">
    <property type="entry name" value="SUBTILISIN"/>
</dbReference>
<dbReference type="KEGG" id="schf:IPT68_02260"/>
<keyword evidence="7" id="KW-0732">Signal</keyword>
<gene>
    <name evidence="9" type="ORF">IPT68_02260</name>
</gene>
<dbReference type="PANTHER" id="PTHR43806">
    <property type="entry name" value="PEPTIDASE S8"/>
    <property type="match status" value="1"/>
</dbReference>
<keyword evidence="2 6" id="KW-0645">Protease</keyword>
<organism evidence="9 10">
    <name type="scientific">Streptomyces chromofuscus</name>
    <dbReference type="NCBI Taxonomy" id="42881"/>
    <lineage>
        <taxon>Bacteria</taxon>
        <taxon>Bacillati</taxon>
        <taxon>Actinomycetota</taxon>
        <taxon>Actinomycetes</taxon>
        <taxon>Kitasatosporales</taxon>
        <taxon>Streptomycetaceae</taxon>
        <taxon>Streptomyces</taxon>
    </lineage>
</organism>
<dbReference type="Pfam" id="PF00082">
    <property type="entry name" value="Peptidase_S8"/>
    <property type="match status" value="1"/>
</dbReference>
<dbReference type="Gene3D" id="3.40.50.200">
    <property type="entry name" value="Peptidase S8/S53 domain"/>
    <property type="match status" value="1"/>
</dbReference>
<feature type="domain" description="Peptidase S8/S53" evidence="8">
    <location>
        <begin position="227"/>
        <end position="485"/>
    </location>
</feature>
<feature type="chain" id="PRO_5038569977" evidence="7">
    <location>
        <begin position="27"/>
        <end position="1253"/>
    </location>
</feature>
<dbReference type="PROSITE" id="PS00138">
    <property type="entry name" value="SUBTILASE_SER"/>
    <property type="match status" value="1"/>
</dbReference>
<dbReference type="InterPro" id="IPR017296">
    <property type="entry name" value="Peptidase_S8A_SAM-P45"/>
</dbReference>
<keyword evidence="4 6" id="KW-0720">Serine protease</keyword>
<protein>
    <submittedName>
        <fullName evidence="9">S8 family serine peptidase</fullName>
    </submittedName>
</protein>
<accession>A0A7M2T805</accession>
<dbReference type="RefSeq" id="WP_189701258.1">
    <property type="nucleotide sequence ID" value="NZ_BMTA01000025.1"/>
</dbReference>
<feature type="active site" description="Charge relay system" evidence="5 6">
    <location>
        <position position="445"/>
    </location>
</feature>
<evidence type="ECO:0000256" key="1">
    <source>
        <dbReference type="ARBA" id="ARBA00011073"/>
    </source>
</evidence>
<dbReference type="InterPro" id="IPR023828">
    <property type="entry name" value="Peptidase_S8_Ser-AS"/>
</dbReference>
<feature type="signal peptide" evidence="7">
    <location>
        <begin position="1"/>
        <end position="26"/>
    </location>
</feature>
<keyword evidence="10" id="KW-1185">Reference proteome</keyword>
<name>A0A7M2T805_STRCW</name>
<proteinExistence type="inferred from homology"/>